<name>A0A6P7YA99_9AMPH</name>
<feature type="region of interest" description="Disordered" evidence="1">
    <location>
        <begin position="64"/>
        <end position="84"/>
    </location>
</feature>
<sequence length="546" mass="60949">MENCPYCGKPFKRLKSHLPHCKMAGDVKTNSVVNVQSPVLTADSRTVTAHSTGKWKKQNKDLPLIKNTSKGGKKRITSDSPSVGTEGRLQLLQEVHTAGSEREEGKGKPMKGEYQKRQTDETKQTMTQEKTKSLTETIKGVQEMKHVKDRANSHKKKGQVISSQTNVLPKSTLTLNKGKFPVKGLLVQNPTQHAVKSREVRLKSPNQESKAEPLDVSISVLQSLTWNQNHKDKMTDGQQRQTARTSMDECTELEYGGEPHVSASHHEIKGSNLKPWEQWEDCKKENNPTESSCRNEGQAEGLGDAVCKNSRGKKQGAVEEDKHPPSHPNCITVSAKPLPDFTSTQPSLLTSEKEEKEGVDTIHAKVMQTPRSEEDSSWSVLRNLELKVPEEHPVKQSSSLTLNDKQTCAVLPSGGNTIHSRSLGLQYFPEFYDSYLRLRVSSERPLCQNKIVSGRWQATLSEVSLSEGRVLDVKLRELLSWPASRGISATKFPAAVYKAWDRRCNKFLNTRKVGAGGITVLVAGCCVLSFACYYELIKLDRWRKDP</sequence>
<evidence type="ECO:0000256" key="1">
    <source>
        <dbReference type="SAM" id="MobiDB-lite"/>
    </source>
</evidence>
<keyword evidence="2" id="KW-0812">Transmembrane</keyword>
<feature type="region of interest" description="Disordered" evidence="1">
    <location>
        <begin position="283"/>
        <end position="358"/>
    </location>
</feature>
<dbReference type="InterPro" id="IPR037694">
    <property type="entry name" value="MTNAP1"/>
</dbReference>
<feature type="transmembrane region" description="Helical" evidence="2">
    <location>
        <begin position="513"/>
        <end position="534"/>
    </location>
</feature>
<dbReference type="KEGG" id="muo:115473508"/>
<dbReference type="OrthoDB" id="8921675at2759"/>
<accession>A0A6P7YA99</accession>
<dbReference type="RefSeq" id="XP_030064392.1">
    <property type="nucleotide sequence ID" value="XM_030208532.1"/>
</dbReference>
<dbReference type="CTD" id="55028"/>
<keyword evidence="2" id="KW-0472">Membrane</keyword>
<dbReference type="AlphaFoldDB" id="A0A6P7YA99"/>
<dbReference type="PANTHER" id="PTHR16270">
    <property type="entry name" value="HYPOTHETICAL LOC287798"/>
    <property type="match status" value="1"/>
</dbReference>
<gene>
    <name evidence="4" type="primary">C6H17orf80</name>
</gene>
<evidence type="ECO:0000256" key="2">
    <source>
        <dbReference type="SAM" id="Phobius"/>
    </source>
</evidence>
<reference evidence="4" key="1">
    <citation type="submission" date="2025-08" db="UniProtKB">
        <authorList>
            <consortium name="RefSeq"/>
        </authorList>
    </citation>
    <scope>IDENTIFICATION</scope>
</reference>
<dbReference type="FunCoup" id="A0A6P7YA99">
    <property type="interactions" value="779"/>
</dbReference>
<dbReference type="PANTHER" id="PTHR16270:SF5">
    <property type="entry name" value="HYPOTHETICAL LOC287798"/>
    <property type="match status" value="1"/>
</dbReference>
<feature type="region of interest" description="Disordered" evidence="1">
    <location>
        <begin position="96"/>
        <end position="131"/>
    </location>
</feature>
<dbReference type="InParanoid" id="A0A6P7YA99"/>
<proteinExistence type="predicted"/>
<dbReference type="GeneID" id="115473508"/>
<protein>
    <submittedName>
        <fullName evidence="4">Uncharacterized protein C17orf80 homolog</fullName>
    </submittedName>
</protein>
<evidence type="ECO:0000313" key="3">
    <source>
        <dbReference type="Proteomes" id="UP000515156"/>
    </source>
</evidence>
<organism evidence="3 4">
    <name type="scientific">Microcaecilia unicolor</name>
    <dbReference type="NCBI Taxonomy" id="1415580"/>
    <lineage>
        <taxon>Eukaryota</taxon>
        <taxon>Metazoa</taxon>
        <taxon>Chordata</taxon>
        <taxon>Craniata</taxon>
        <taxon>Vertebrata</taxon>
        <taxon>Euteleostomi</taxon>
        <taxon>Amphibia</taxon>
        <taxon>Gymnophiona</taxon>
        <taxon>Siphonopidae</taxon>
        <taxon>Microcaecilia</taxon>
    </lineage>
</organism>
<dbReference type="Proteomes" id="UP000515156">
    <property type="component" value="Chromosome 6"/>
</dbReference>
<feature type="compositionally biased region" description="Basic and acidic residues" evidence="1">
    <location>
        <begin position="99"/>
        <end position="131"/>
    </location>
</feature>
<feature type="compositionally biased region" description="Polar residues" evidence="1">
    <location>
        <begin position="341"/>
        <end position="350"/>
    </location>
</feature>
<keyword evidence="3" id="KW-1185">Reference proteome</keyword>
<evidence type="ECO:0000313" key="4">
    <source>
        <dbReference type="RefSeq" id="XP_030064392.1"/>
    </source>
</evidence>
<keyword evidence="2" id="KW-1133">Transmembrane helix</keyword>